<protein>
    <submittedName>
        <fullName evidence="2">Uncharacterized protein</fullName>
    </submittedName>
</protein>
<proteinExistence type="predicted"/>
<dbReference type="InParanoid" id="A0A672KFQ0"/>
<feature type="region of interest" description="Disordered" evidence="1">
    <location>
        <begin position="1"/>
        <end position="53"/>
    </location>
</feature>
<dbReference type="Ensembl" id="ENSSGRT00000009354.1">
    <property type="protein sequence ID" value="ENSSGRP00000008572.1"/>
    <property type="gene ID" value="ENSSGRG00000005811.1"/>
</dbReference>
<evidence type="ECO:0000313" key="3">
    <source>
        <dbReference type="Proteomes" id="UP000472262"/>
    </source>
</evidence>
<dbReference type="AlphaFoldDB" id="A0A672KFQ0"/>
<reference evidence="2" key="1">
    <citation type="submission" date="2025-08" db="UniProtKB">
        <authorList>
            <consortium name="Ensembl"/>
        </authorList>
    </citation>
    <scope>IDENTIFICATION</scope>
</reference>
<accession>A0A672KFQ0</accession>
<sequence length="103" mass="11844">MENLMNSYTPLAPPPQHQLVSMETNGYSTDPFQHGLTPPQMPGDHMNPRDSDKVLNTHKCDRANICKSFAVLTLFYVSNNSSLCVKNENYFIWGHYDFFLFIN</sequence>
<dbReference type="Proteomes" id="UP000472262">
    <property type="component" value="Unassembled WGS sequence"/>
</dbReference>
<reference evidence="2" key="2">
    <citation type="submission" date="2025-09" db="UniProtKB">
        <authorList>
            <consortium name="Ensembl"/>
        </authorList>
    </citation>
    <scope>IDENTIFICATION</scope>
</reference>
<keyword evidence="3" id="KW-1185">Reference proteome</keyword>
<feature type="compositionally biased region" description="Polar residues" evidence="1">
    <location>
        <begin position="18"/>
        <end position="31"/>
    </location>
</feature>
<organism evidence="2 3">
    <name type="scientific">Sinocyclocheilus grahami</name>
    <name type="common">Dianchi golden-line fish</name>
    <name type="synonym">Barbus grahami</name>
    <dbReference type="NCBI Taxonomy" id="75366"/>
    <lineage>
        <taxon>Eukaryota</taxon>
        <taxon>Metazoa</taxon>
        <taxon>Chordata</taxon>
        <taxon>Craniata</taxon>
        <taxon>Vertebrata</taxon>
        <taxon>Euteleostomi</taxon>
        <taxon>Actinopterygii</taxon>
        <taxon>Neopterygii</taxon>
        <taxon>Teleostei</taxon>
        <taxon>Ostariophysi</taxon>
        <taxon>Cypriniformes</taxon>
        <taxon>Cyprinidae</taxon>
        <taxon>Cyprininae</taxon>
        <taxon>Sinocyclocheilus</taxon>
    </lineage>
</organism>
<name>A0A672KFQ0_SINGR</name>
<evidence type="ECO:0000256" key="1">
    <source>
        <dbReference type="SAM" id="MobiDB-lite"/>
    </source>
</evidence>
<evidence type="ECO:0000313" key="2">
    <source>
        <dbReference type="Ensembl" id="ENSSGRP00000008572.1"/>
    </source>
</evidence>